<proteinExistence type="predicted"/>
<protein>
    <submittedName>
        <fullName evidence="1">Uncharacterized protein</fullName>
    </submittedName>
</protein>
<evidence type="ECO:0000313" key="1">
    <source>
        <dbReference type="EMBL" id="KYO24830.1"/>
    </source>
</evidence>
<keyword evidence="2" id="KW-1185">Reference proteome</keyword>
<gene>
    <name evidence="1" type="ORF">Y1Q_0023714</name>
</gene>
<dbReference type="EMBL" id="AKHW03005996">
    <property type="protein sequence ID" value="KYO24830.1"/>
    <property type="molecule type" value="Genomic_DNA"/>
</dbReference>
<accession>A0A151MKB3</accession>
<comment type="caution">
    <text evidence="1">The sequence shown here is derived from an EMBL/GenBank/DDBJ whole genome shotgun (WGS) entry which is preliminary data.</text>
</comment>
<name>A0A151MKB3_ALLMI</name>
<dbReference type="AlphaFoldDB" id="A0A151MKB3"/>
<sequence>MSDCGLDTYEGLGRLGAFLVTKSLDRNPAAVRQGDLLLWRPHQHCTTEDTGYGRKRAVPTDLSRRLHLLGFQQRMFGRISLAKPPPLI</sequence>
<evidence type="ECO:0000313" key="2">
    <source>
        <dbReference type="Proteomes" id="UP000050525"/>
    </source>
</evidence>
<organism evidence="1 2">
    <name type="scientific">Alligator mississippiensis</name>
    <name type="common">American alligator</name>
    <dbReference type="NCBI Taxonomy" id="8496"/>
    <lineage>
        <taxon>Eukaryota</taxon>
        <taxon>Metazoa</taxon>
        <taxon>Chordata</taxon>
        <taxon>Craniata</taxon>
        <taxon>Vertebrata</taxon>
        <taxon>Euteleostomi</taxon>
        <taxon>Archelosauria</taxon>
        <taxon>Archosauria</taxon>
        <taxon>Crocodylia</taxon>
        <taxon>Alligatoridae</taxon>
        <taxon>Alligatorinae</taxon>
        <taxon>Alligator</taxon>
    </lineage>
</organism>
<dbReference type="Proteomes" id="UP000050525">
    <property type="component" value="Unassembled WGS sequence"/>
</dbReference>
<reference evidence="1 2" key="1">
    <citation type="journal article" date="2012" name="Genome Biol.">
        <title>Sequencing three crocodilian genomes to illuminate the evolution of archosaurs and amniotes.</title>
        <authorList>
            <person name="St John J.A."/>
            <person name="Braun E.L."/>
            <person name="Isberg S.R."/>
            <person name="Miles L.G."/>
            <person name="Chong A.Y."/>
            <person name="Gongora J."/>
            <person name="Dalzell P."/>
            <person name="Moran C."/>
            <person name="Bed'hom B."/>
            <person name="Abzhanov A."/>
            <person name="Burgess S.C."/>
            <person name="Cooksey A.M."/>
            <person name="Castoe T.A."/>
            <person name="Crawford N.G."/>
            <person name="Densmore L.D."/>
            <person name="Drew J.C."/>
            <person name="Edwards S.V."/>
            <person name="Faircloth B.C."/>
            <person name="Fujita M.K."/>
            <person name="Greenwold M.J."/>
            <person name="Hoffmann F.G."/>
            <person name="Howard J.M."/>
            <person name="Iguchi T."/>
            <person name="Janes D.E."/>
            <person name="Khan S.Y."/>
            <person name="Kohno S."/>
            <person name="de Koning A.J."/>
            <person name="Lance S.L."/>
            <person name="McCarthy F.M."/>
            <person name="McCormack J.E."/>
            <person name="Merchant M.E."/>
            <person name="Peterson D.G."/>
            <person name="Pollock D.D."/>
            <person name="Pourmand N."/>
            <person name="Raney B.J."/>
            <person name="Roessler K.A."/>
            <person name="Sanford J.R."/>
            <person name="Sawyer R.H."/>
            <person name="Schmidt C.J."/>
            <person name="Triplett E.W."/>
            <person name="Tuberville T.D."/>
            <person name="Venegas-Anaya M."/>
            <person name="Howard J.T."/>
            <person name="Jarvis E.D."/>
            <person name="Guillette L.J.Jr."/>
            <person name="Glenn T.C."/>
            <person name="Green R.E."/>
            <person name="Ray D.A."/>
        </authorList>
    </citation>
    <scope>NUCLEOTIDE SEQUENCE [LARGE SCALE GENOMIC DNA]</scope>
    <source>
        <strain evidence="1">KSC_2009_1</strain>
    </source>
</reference>